<organism evidence="2 3">
    <name type="scientific">Desmospora activa DSM 45169</name>
    <dbReference type="NCBI Taxonomy" id="1121389"/>
    <lineage>
        <taxon>Bacteria</taxon>
        <taxon>Bacillati</taxon>
        <taxon>Bacillota</taxon>
        <taxon>Bacilli</taxon>
        <taxon>Bacillales</taxon>
        <taxon>Thermoactinomycetaceae</taxon>
        <taxon>Desmospora</taxon>
    </lineage>
</organism>
<evidence type="ECO:0000313" key="2">
    <source>
        <dbReference type="EMBL" id="PTM59267.1"/>
    </source>
</evidence>
<comment type="caution">
    <text evidence="2">The sequence shown here is derived from an EMBL/GenBank/DDBJ whole genome shotgun (WGS) entry which is preliminary data.</text>
</comment>
<feature type="transmembrane region" description="Helical" evidence="1">
    <location>
        <begin position="45"/>
        <end position="66"/>
    </location>
</feature>
<name>A0A2T4ZBL5_9BACL</name>
<accession>A0A2T4ZBL5</accession>
<keyword evidence="3" id="KW-1185">Reference proteome</keyword>
<gene>
    <name evidence="2" type="ORF">C8J48_1872</name>
</gene>
<keyword evidence="1" id="KW-0472">Membrane</keyword>
<evidence type="ECO:0000313" key="3">
    <source>
        <dbReference type="Proteomes" id="UP000241639"/>
    </source>
</evidence>
<proteinExistence type="predicted"/>
<dbReference type="AlphaFoldDB" id="A0A2T4ZBL5"/>
<keyword evidence="1" id="KW-1133">Transmembrane helix</keyword>
<protein>
    <submittedName>
        <fullName evidence="2">Uncharacterized protein</fullName>
    </submittedName>
</protein>
<sequence>MNQLKMVVRAFLNMKKPHQMAVVGMILLAIRQGLALVGITIPDETAAAITTFAGTVLTLLATWTTFRNSGADPKMPEEVEEVVGTIRRQEIEAIIRANLENRDRV</sequence>
<dbReference type="Proteomes" id="UP000241639">
    <property type="component" value="Unassembled WGS sequence"/>
</dbReference>
<keyword evidence="1" id="KW-0812">Transmembrane</keyword>
<reference evidence="2 3" key="1">
    <citation type="submission" date="2018-04" db="EMBL/GenBank/DDBJ databases">
        <title>Genomic Encyclopedia of Archaeal and Bacterial Type Strains, Phase II (KMG-II): from individual species to whole genera.</title>
        <authorList>
            <person name="Goeker M."/>
        </authorList>
    </citation>
    <scope>NUCLEOTIDE SEQUENCE [LARGE SCALE GENOMIC DNA]</scope>
    <source>
        <strain evidence="2 3">DSM 45169</strain>
    </source>
</reference>
<dbReference type="RefSeq" id="WP_107726123.1">
    <property type="nucleotide sequence ID" value="NZ_PZZP01000001.1"/>
</dbReference>
<evidence type="ECO:0000256" key="1">
    <source>
        <dbReference type="SAM" id="Phobius"/>
    </source>
</evidence>
<dbReference type="EMBL" id="PZZP01000001">
    <property type="protein sequence ID" value="PTM59267.1"/>
    <property type="molecule type" value="Genomic_DNA"/>
</dbReference>